<dbReference type="RefSeq" id="WP_128918958.1">
    <property type="nucleotide sequence ID" value="NZ_LBJC01000013.1"/>
</dbReference>
<protein>
    <recommendedName>
        <fullName evidence="3">Molybdate ABC transporter substrate-binding protein</fullName>
    </recommendedName>
</protein>
<organism evidence="1 2">
    <name type="scientific">Bradyrhizobium nanningense</name>
    <dbReference type="NCBI Taxonomy" id="1325118"/>
    <lineage>
        <taxon>Bacteria</taxon>
        <taxon>Pseudomonadati</taxon>
        <taxon>Pseudomonadota</taxon>
        <taxon>Alphaproteobacteria</taxon>
        <taxon>Hyphomicrobiales</taxon>
        <taxon>Nitrobacteraceae</taxon>
        <taxon>Bradyrhizobium</taxon>
    </lineage>
</organism>
<evidence type="ECO:0008006" key="3">
    <source>
        <dbReference type="Google" id="ProtNLM"/>
    </source>
</evidence>
<reference evidence="1 2" key="1">
    <citation type="submission" date="2015-04" db="EMBL/GenBank/DDBJ databases">
        <title>Comparative genomics of rhizobia nodulating Arachis hypogaea in China.</title>
        <authorList>
            <person name="Li Y."/>
        </authorList>
    </citation>
    <scope>NUCLEOTIDE SEQUENCE [LARGE SCALE GENOMIC DNA]</scope>
    <source>
        <strain evidence="1 2">CCBAU 51757</strain>
    </source>
</reference>
<dbReference type="AlphaFoldDB" id="A0A4Q0S776"/>
<gene>
    <name evidence="1" type="ORF">XH99_16280</name>
</gene>
<comment type="caution">
    <text evidence="1">The sequence shown here is derived from an EMBL/GenBank/DDBJ whole genome shotgun (WGS) entry which is preliminary data.</text>
</comment>
<dbReference type="EMBL" id="LBJQ01000077">
    <property type="protein sequence ID" value="RXH27873.1"/>
    <property type="molecule type" value="Genomic_DNA"/>
</dbReference>
<dbReference type="Gene3D" id="3.40.190.10">
    <property type="entry name" value="Periplasmic binding protein-like II"/>
    <property type="match status" value="2"/>
</dbReference>
<dbReference type="PANTHER" id="PTHR30632">
    <property type="entry name" value="MOLYBDATE-BINDING PERIPLASMIC PROTEIN"/>
    <property type="match status" value="1"/>
</dbReference>
<keyword evidence="2" id="KW-1185">Reference proteome</keyword>
<proteinExistence type="predicted"/>
<dbReference type="OrthoDB" id="8226110at2"/>
<dbReference type="GO" id="GO:0030973">
    <property type="term" value="F:molybdate ion binding"/>
    <property type="evidence" value="ECO:0007669"/>
    <property type="project" value="TreeGrafter"/>
</dbReference>
<dbReference type="SUPFAM" id="SSF53850">
    <property type="entry name" value="Periplasmic binding protein-like II"/>
    <property type="match status" value="1"/>
</dbReference>
<dbReference type="Pfam" id="PF13531">
    <property type="entry name" value="SBP_bac_11"/>
    <property type="match status" value="1"/>
</dbReference>
<evidence type="ECO:0000313" key="1">
    <source>
        <dbReference type="EMBL" id="RXH27873.1"/>
    </source>
</evidence>
<dbReference type="GO" id="GO:0015689">
    <property type="term" value="P:molybdate ion transport"/>
    <property type="evidence" value="ECO:0007669"/>
    <property type="project" value="TreeGrafter"/>
</dbReference>
<dbReference type="InterPro" id="IPR050682">
    <property type="entry name" value="ModA/WtpA"/>
</dbReference>
<sequence>MKKLSGNVVASTLGLAIILLWLTNAQAAELRVLAGGAMTTIWGELKPKFEHASGHKLIVRFGTTPELIKLATTGGPFDLGVVPREVFKDAAAQAQFVAGPTTDIARVGLGIAVRSGASKPDISTPDALKQTLLMAESVATIPASAAGAQVLRAFERLGIGEAMKAKIRAQPGPAKVVEAVANGDAEVGVFLINVLTAPGLDVVGPFPGDLQQDVVFTAALSTDTKETAVAQALITYLKTPEAAAIIKAKGMMP</sequence>
<name>A0A4Q0S776_9BRAD</name>
<dbReference type="PANTHER" id="PTHR30632:SF11">
    <property type="entry name" value="BLR4797 PROTEIN"/>
    <property type="match status" value="1"/>
</dbReference>
<dbReference type="Proteomes" id="UP000289546">
    <property type="component" value="Unassembled WGS sequence"/>
</dbReference>
<evidence type="ECO:0000313" key="2">
    <source>
        <dbReference type="Proteomes" id="UP000289546"/>
    </source>
</evidence>
<accession>A0A4Q0S776</accession>